<feature type="region of interest" description="Disordered" evidence="1">
    <location>
        <begin position="428"/>
        <end position="453"/>
    </location>
</feature>
<evidence type="ECO:0000313" key="3">
    <source>
        <dbReference type="EMBL" id="UMM35583.1"/>
    </source>
</evidence>
<evidence type="ECO:0000256" key="2">
    <source>
        <dbReference type="SAM" id="SignalP"/>
    </source>
</evidence>
<dbReference type="AlphaFoldDB" id="A0AAE9JN75"/>
<name>A0AAE9JN75_CAEBR</name>
<feature type="region of interest" description="Disordered" evidence="1">
    <location>
        <begin position="472"/>
        <end position="494"/>
    </location>
</feature>
<feature type="signal peptide" evidence="2">
    <location>
        <begin position="1"/>
        <end position="16"/>
    </location>
</feature>
<feature type="region of interest" description="Disordered" evidence="1">
    <location>
        <begin position="566"/>
        <end position="590"/>
    </location>
</feature>
<dbReference type="EMBL" id="CP092624">
    <property type="protein sequence ID" value="UMM35583.1"/>
    <property type="molecule type" value="Genomic_DNA"/>
</dbReference>
<organism evidence="3 4">
    <name type="scientific">Caenorhabditis briggsae</name>
    <dbReference type="NCBI Taxonomy" id="6238"/>
    <lineage>
        <taxon>Eukaryota</taxon>
        <taxon>Metazoa</taxon>
        <taxon>Ecdysozoa</taxon>
        <taxon>Nematoda</taxon>
        <taxon>Chromadorea</taxon>
        <taxon>Rhabditida</taxon>
        <taxon>Rhabditina</taxon>
        <taxon>Rhabditomorpha</taxon>
        <taxon>Rhabditoidea</taxon>
        <taxon>Rhabditidae</taxon>
        <taxon>Peloderinae</taxon>
        <taxon>Caenorhabditis</taxon>
    </lineage>
</organism>
<feature type="compositionally biased region" description="Polar residues" evidence="1">
    <location>
        <begin position="428"/>
        <end position="438"/>
    </location>
</feature>
<feature type="chain" id="PRO_5041932028" evidence="2">
    <location>
        <begin position="17"/>
        <end position="590"/>
    </location>
</feature>
<proteinExistence type="predicted"/>
<gene>
    <name evidence="3" type="ORF">L5515_008139</name>
</gene>
<accession>A0AAE9JN75</accession>
<keyword evidence="2" id="KW-0732">Signal</keyword>
<protein>
    <submittedName>
        <fullName evidence="3">Uncharacterized protein</fullName>
    </submittedName>
</protein>
<evidence type="ECO:0000313" key="4">
    <source>
        <dbReference type="Proteomes" id="UP000829354"/>
    </source>
</evidence>
<feature type="compositionally biased region" description="Low complexity" evidence="1">
    <location>
        <begin position="475"/>
        <end position="490"/>
    </location>
</feature>
<keyword evidence="4" id="KW-1185">Reference proteome</keyword>
<sequence>MTQVLLVLALLIVSSSLRTDELSLREQCWKYYMAVKLCTPQYDNCLTSIGQDCYKSLDICIAEYKTIEDSSTCEEYLQNFIEFKKKNETNYSMELFERHTFKDSLMTNKKEECNVSVFENHHNFLSNVSPYSRRILKDLPNLILKYCECPVQNSGNITMEIFAQSRKSSIPIQFYYGGLKNVKCWKEVDRLLAETLCGETSTFLINHEWAKQADCLEDPALNNCTLAFNEGLQRVSKKSEKPLFCLVYVEIVTKSIQFFNSTSSDYKIVYVKLDFTDSIRFRDDELYLINQTNRDISLECFPVKRSLNAYNYTFHHCKRHSVSKCEEEFVEYLKKDKGITKKCASVVFPRNNSSGFPKQLGLFLWSHKWTCFIFCTVTAIIGCSKSIRNWLVKKLAIKTFTYLAKQLDAATKYFDNLLPANVATQGEPSQIKSSISETQMDEPRDDNNQNVDQNASPLLPVDYQCSTSSLTSTYENQNENQQEENQQNNQDASNTLVNTVSIENLKKGKAEESKKEKSTFSSSSTNFLRSFRNMICSLTRVTWALGISPAYIFFRQFSYRTERSSVATKNPNENNVNPSQTAILIPSDNN</sequence>
<dbReference type="Proteomes" id="UP000829354">
    <property type="component" value="Chromosome V"/>
</dbReference>
<reference evidence="3 4" key="1">
    <citation type="submission" date="2022-04" db="EMBL/GenBank/DDBJ databases">
        <title>Chromosome-level reference genomes for two strains of Caenorhabditis briggsae: an improved platform for comparative genomics.</title>
        <authorList>
            <person name="Stevens L."/>
            <person name="Andersen E."/>
        </authorList>
    </citation>
    <scope>NUCLEOTIDE SEQUENCE [LARGE SCALE GENOMIC DNA]</scope>
    <source>
        <strain evidence="3">VX34</strain>
        <tissue evidence="3">Whole-organism</tissue>
    </source>
</reference>
<evidence type="ECO:0000256" key="1">
    <source>
        <dbReference type="SAM" id="MobiDB-lite"/>
    </source>
</evidence>